<dbReference type="RefSeq" id="WP_386113340.1">
    <property type="nucleotide sequence ID" value="NZ_JBHTKM010000001.1"/>
</dbReference>
<reference evidence="2" key="1">
    <citation type="journal article" date="2019" name="Int. J. Syst. Evol. Microbiol.">
        <title>The Global Catalogue of Microorganisms (GCM) 10K type strain sequencing project: providing services to taxonomists for standard genome sequencing and annotation.</title>
        <authorList>
            <consortium name="The Broad Institute Genomics Platform"/>
            <consortium name="The Broad Institute Genome Sequencing Center for Infectious Disease"/>
            <person name="Wu L."/>
            <person name="Ma J."/>
        </authorList>
    </citation>
    <scope>NUCLEOTIDE SEQUENCE [LARGE SCALE GENOMIC DNA]</scope>
    <source>
        <strain evidence="2">CCUG 56098</strain>
    </source>
</reference>
<evidence type="ECO:0000313" key="1">
    <source>
        <dbReference type="EMBL" id="MFD1014605.1"/>
    </source>
</evidence>
<accession>A0ABW3KNU7</accession>
<comment type="caution">
    <text evidence="1">The sequence shown here is derived from an EMBL/GenBank/DDBJ whole genome shotgun (WGS) entry which is preliminary data.</text>
</comment>
<keyword evidence="2" id="KW-1185">Reference proteome</keyword>
<dbReference type="Proteomes" id="UP001597086">
    <property type="component" value="Unassembled WGS sequence"/>
</dbReference>
<proteinExistence type="predicted"/>
<protein>
    <submittedName>
        <fullName evidence="1">Uncharacterized protein</fullName>
    </submittedName>
</protein>
<sequence>MSKDVPLDYAIFGSSRAFYHVNPKQILQKTNQLGVNLAYPAVTNLEIKLMVHTFLEKHHVKRIFIQVDKVYNKESLDPLAIAPWTPFIGDDYVYNEIKKYDSLAIYKKYIPFYRYMQNDTKLGFRELALTFIKDNNFESNLGFSGIVGTMEKDENYTLKALENKTNEHLVEIINMCKKNKIACYFFTAPYYQTDFNTEVLRVNLPNYMDYSKSIDNMNMFHDYQHLNRDGAKVFTDFFINTYFTDEY</sequence>
<organism evidence="1 2">
    <name type="scientific">Winogradskyella rapida</name>
    <dbReference type="NCBI Taxonomy" id="549701"/>
    <lineage>
        <taxon>Bacteria</taxon>
        <taxon>Pseudomonadati</taxon>
        <taxon>Bacteroidota</taxon>
        <taxon>Flavobacteriia</taxon>
        <taxon>Flavobacteriales</taxon>
        <taxon>Flavobacteriaceae</taxon>
        <taxon>Winogradskyella</taxon>
    </lineage>
</organism>
<evidence type="ECO:0000313" key="2">
    <source>
        <dbReference type="Proteomes" id="UP001597086"/>
    </source>
</evidence>
<name>A0ABW3KNU7_9FLAO</name>
<dbReference type="EMBL" id="JBHTKM010000001">
    <property type="protein sequence ID" value="MFD1014605.1"/>
    <property type="molecule type" value="Genomic_DNA"/>
</dbReference>
<gene>
    <name evidence="1" type="ORF">ACFQ13_01615</name>
</gene>